<reference evidence="2" key="1">
    <citation type="submission" date="2023-02" db="EMBL/GenBank/DDBJ databases">
        <title>Actinomadura rubrobrunea NBRC 14622.</title>
        <authorList>
            <person name="Ichikawa N."/>
            <person name="Sato H."/>
            <person name="Tonouchi N."/>
        </authorList>
    </citation>
    <scope>NUCLEOTIDE SEQUENCE</scope>
    <source>
        <strain evidence="2">NBRC 14622</strain>
    </source>
</reference>
<feature type="region of interest" description="Disordered" evidence="1">
    <location>
        <begin position="71"/>
        <end position="101"/>
    </location>
</feature>
<dbReference type="EMBL" id="BSRZ01000012">
    <property type="protein sequence ID" value="GLW66020.1"/>
    <property type="molecule type" value="Genomic_DNA"/>
</dbReference>
<comment type="caution">
    <text evidence="2">The sequence shown here is derived from an EMBL/GenBank/DDBJ whole genome shotgun (WGS) entry which is preliminary data.</text>
</comment>
<accession>A0A9W6UYS5</accession>
<gene>
    <name evidence="2" type="ORF">Arub01_42640</name>
</gene>
<keyword evidence="3" id="KW-1185">Reference proteome</keyword>
<protein>
    <submittedName>
        <fullName evidence="2">Uncharacterized protein</fullName>
    </submittedName>
</protein>
<dbReference type="Proteomes" id="UP001165124">
    <property type="component" value="Unassembled WGS sequence"/>
</dbReference>
<sequence length="101" mass="10415">MLVAFCVDGGVSLPGRAARQGESWTAASSVRNAGRSSVAVGLPGAGSVDNKKDDLPECGHCTRSGEVTYERPQKENDVRSHGARAWRTATSAGGPESADEG</sequence>
<evidence type="ECO:0000313" key="2">
    <source>
        <dbReference type="EMBL" id="GLW66020.1"/>
    </source>
</evidence>
<feature type="compositionally biased region" description="Basic and acidic residues" evidence="1">
    <location>
        <begin position="71"/>
        <end position="80"/>
    </location>
</feature>
<dbReference type="AlphaFoldDB" id="A0A9W6UYS5"/>
<name>A0A9W6UYS5_9ACTN</name>
<evidence type="ECO:0000313" key="3">
    <source>
        <dbReference type="Proteomes" id="UP001165124"/>
    </source>
</evidence>
<organism evidence="2 3">
    <name type="scientific">Actinomadura rubrobrunea</name>
    <dbReference type="NCBI Taxonomy" id="115335"/>
    <lineage>
        <taxon>Bacteria</taxon>
        <taxon>Bacillati</taxon>
        <taxon>Actinomycetota</taxon>
        <taxon>Actinomycetes</taxon>
        <taxon>Streptosporangiales</taxon>
        <taxon>Thermomonosporaceae</taxon>
        <taxon>Actinomadura</taxon>
    </lineage>
</organism>
<proteinExistence type="predicted"/>
<evidence type="ECO:0000256" key="1">
    <source>
        <dbReference type="SAM" id="MobiDB-lite"/>
    </source>
</evidence>